<dbReference type="PANTHER" id="PTHR30146:SF148">
    <property type="entry name" value="HTH-TYPE TRANSCRIPTIONAL REPRESSOR PURR-RELATED"/>
    <property type="match status" value="1"/>
</dbReference>
<dbReference type="SUPFAM" id="SSF47413">
    <property type="entry name" value="lambda repressor-like DNA-binding domains"/>
    <property type="match status" value="1"/>
</dbReference>
<evidence type="ECO:0000313" key="6">
    <source>
        <dbReference type="EMBL" id="MCK9793462.1"/>
    </source>
</evidence>
<keyword evidence="7" id="KW-1185">Reference proteome</keyword>
<evidence type="ECO:0000256" key="2">
    <source>
        <dbReference type="ARBA" id="ARBA00023015"/>
    </source>
</evidence>
<sequence>MAARIDDVARRAGVSTATVSRALRGLPSVAAATRTRVLQAAAELDYIASPSASSLASGHTRTIGLVTPSVSRWFHGHVIEGAERTLRAAGFDVLLHALMLDASMSRASIDPTVLRRRVDGVLVVGLPVSEEELAALEGLGVPLVFVGAGPPGHVRVHMDDVGAARMVVEELVARGHRRIGQVQGTPTHSVPWSPAVERAQGAEAGFAAADTVIDRDDRPVEHGDFSVEGGRAAAARLLDRDPGLTAVYAHSDEMAFGVLAELEDRGVRVPEDMSVVGIDGHDLGGLVGLATMAQDASGQGAVGATLVLEMLAGAAVGPDVLYPVTWVPRRSVAPVRTAAG</sequence>
<keyword evidence="2" id="KW-0805">Transcription regulation</keyword>
<feature type="domain" description="HTH lacI-type" evidence="5">
    <location>
        <begin position="3"/>
        <end position="57"/>
    </location>
</feature>
<dbReference type="Pfam" id="PF00356">
    <property type="entry name" value="LacI"/>
    <property type="match status" value="1"/>
</dbReference>
<dbReference type="InterPro" id="IPR010982">
    <property type="entry name" value="Lambda_DNA-bd_dom_sf"/>
</dbReference>
<evidence type="ECO:0000256" key="3">
    <source>
        <dbReference type="ARBA" id="ARBA00023125"/>
    </source>
</evidence>
<dbReference type="EMBL" id="JALQCY010000002">
    <property type="protein sequence ID" value="MCK9793462.1"/>
    <property type="molecule type" value="Genomic_DNA"/>
</dbReference>
<accession>A0ABT0J1U0</accession>
<dbReference type="PROSITE" id="PS00356">
    <property type="entry name" value="HTH_LACI_1"/>
    <property type="match status" value="1"/>
</dbReference>
<dbReference type="RefSeq" id="WP_416343308.1">
    <property type="nucleotide sequence ID" value="NZ_JALQCY010000002.1"/>
</dbReference>
<reference evidence="6 7" key="1">
    <citation type="submission" date="2022-02" db="EMBL/GenBank/DDBJ databases">
        <title>The car tank lid bacteriome: a reservoir of bacteria with potential in bioremediation of fuel.</title>
        <authorList>
            <person name="Vidal-Verdu A."/>
            <person name="Gomez-Martinez D."/>
            <person name="Latorre-Perez A."/>
            <person name="Pereto J."/>
            <person name="Porcar M."/>
        </authorList>
    </citation>
    <scope>NUCLEOTIDE SEQUENCE [LARGE SCALE GENOMIC DNA]</scope>
    <source>
        <strain evidence="6 7">4D.3</strain>
    </source>
</reference>
<name>A0ABT0J1U0_9MICO</name>
<organism evidence="6 7">
    <name type="scientific">Isoptericola peretonis</name>
    <dbReference type="NCBI Taxonomy" id="2918523"/>
    <lineage>
        <taxon>Bacteria</taxon>
        <taxon>Bacillati</taxon>
        <taxon>Actinomycetota</taxon>
        <taxon>Actinomycetes</taxon>
        <taxon>Micrococcales</taxon>
        <taxon>Promicromonosporaceae</taxon>
        <taxon>Isoptericola</taxon>
    </lineage>
</organism>
<gene>
    <name evidence="6" type="ORF">M1843_06870</name>
</gene>
<dbReference type="SMART" id="SM00354">
    <property type="entry name" value="HTH_LACI"/>
    <property type="match status" value="1"/>
</dbReference>
<dbReference type="Gene3D" id="1.10.260.40">
    <property type="entry name" value="lambda repressor-like DNA-binding domains"/>
    <property type="match status" value="1"/>
</dbReference>
<dbReference type="InterPro" id="IPR000843">
    <property type="entry name" value="HTH_LacI"/>
</dbReference>
<dbReference type="InterPro" id="IPR028082">
    <property type="entry name" value="Peripla_BP_I"/>
</dbReference>
<proteinExistence type="predicted"/>
<dbReference type="CDD" id="cd06267">
    <property type="entry name" value="PBP1_LacI_sugar_binding-like"/>
    <property type="match status" value="1"/>
</dbReference>
<dbReference type="Pfam" id="PF13377">
    <property type="entry name" value="Peripla_BP_3"/>
    <property type="match status" value="1"/>
</dbReference>
<dbReference type="SUPFAM" id="SSF53822">
    <property type="entry name" value="Periplasmic binding protein-like I"/>
    <property type="match status" value="1"/>
</dbReference>
<protein>
    <submittedName>
        <fullName evidence="6">LacI family transcriptional regulator</fullName>
    </submittedName>
</protein>
<dbReference type="Proteomes" id="UP001651050">
    <property type="component" value="Unassembled WGS sequence"/>
</dbReference>
<evidence type="ECO:0000313" key="7">
    <source>
        <dbReference type="Proteomes" id="UP001651050"/>
    </source>
</evidence>
<keyword evidence="1" id="KW-0678">Repressor</keyword>
<evidence type="ECO:0000259" key="5">
    <source>
        <dbReference type="PROSITE" id="PS50932"/>
    </source>
</evidence>
<dbReference type="InterPro" id="IPR046335">
    <property type="entry name" value="LacI/GalR-like_sensor"/>
</dbReference>
<keyword evidence="4" id="KW-0804">Transcription</keyword>
<keyword evidence="3" id="KW-0238">DNA-binding</keyword>
<dbReference type="PANTHER" id="PTHR30146">
    <property type="entry name" value="LACI-RELATED TRANSCRIPTIONAL REPRESSOR"/>
    <property type="match status" value="1"/>
</dbReference>
<dbReference type="CDD" id="cd01392">
    <property type="entry name" value="HTH_LacI"/>
    <property type="match status" value="1"/>
</dbReference>
<dbReference type="Gene3D" id="3.40.50.2300">
    <property type="match status" value="2"/>
</dbReference>
<comment type="caution">
    <text evidence="6">The sequence shown here is derived from an EMBL/GenBank/DDBJ whole genome shotgun (WGS) entry which is preliminary data.</text>
</comment>
<evidence type="ECO:0000256" key="1">
    <source>
        <dbReference type="ARBA" id="ARBA00022491"/>
    </source>
</evidence>
<dbReference type="PROSITE" id="PS50932">
    <property type="entry name" value="HTH_LACI_2"/>
    <property type="match status" value="1"/>
</dbReference>
<evidence type="ECO:0000256" key="4">
    <source>
        <dbReference type="ARBA" id="ARBA00023163"/>
    </source>
</evidence>